<accession>A0ABY6UMK4</accession>
<keyword evidence="2" id="KW-1185">Reference proteome</keyword>
<comment type="caution">
    <text evidence="1">The sequence shown here is derived from an EMBL/GenBank/DDBJ whole genome shotgun (WGS) entry which is preliminary data.</text>
</comment>
<evidence type="ECO:0000313" key="1">
    <source>
        <dbReference type="EMBL" id="VUC32556.1"/>
    </source>
</evidence>
<sequence length="607" mass="68359">MKPSHTPICGGTLRYLAENRDRESNKNGHELKGIKDPDFLALGLGCTNLIAMLWAVAMGRRAVGVEIRGDPFLGVHWNVREDLYHQLGQVDQMMRRRYGKERIPRQMDGTLISLADSFYSSRTEAGDIVPDEIIDGFNKQRHIGGVVRYIEYIDDRWKDGMPSRTITEPAPPDVPKRPDPSCIRTNMQEVLDGPSTYQGSALCILRLLRRYLEKMEQLDLQQGHEPRVRLFTHHRVIEELGKGFVPQEDGRLSIAIEEVTEIDFKGKLSRVRTPNTDIIHIGVPELFSIAQGFHSSDAERLGFRQKDVRVDHGDGRGEIVAQADYVAGLIEVLVDGRLRRRIASEFDKAGNEYWVRQIAVGHENDPEIGWVVVQVPDFMTLCPIEAGLVPHNTCKESPEYFAAYQILLYDFFIEQASLVLEMDPKILKGVQMVYGPKLFNLVERVGEDPQIAPNGVIAGDSFGNGHFLTSAGAMTGMVGHAYRFMEYWQRLDQGKCHESSIRHLSDQIKNDTLAWLGVSAKEFSEAIPINFGANRGSQIAAASGIDLDRRANTMAAGRRERHGLLPLDSSDWRRIFVRNGRTVSDKLPPINPIHPALRSKQRVLSKL</sequence>
<dbReference type="EMBL" id="CABFNS010000851">
    <property type="protein sequence ID" value="VUC32556.1"/>
    <property type="molecule type" value="Genomic_DNA"/>
</dbReference>
<evidence type="ECO:0008006" key="3">
    <source>
        <dbReference type="Google" id="ProtNLM"/>
    </source>
</evidence>
<proteinExistence type="predicted"/>
<organism evidence="1 2">
    <name type="scientific">Bionectria ochroleuca</name>
    <name type="common">Gliocladium roseum</name>
    <dbReference type="NCBI Taxonomy" id="29856"/>
    <lineage>
        <taxon>Eukaryota</taxon>
        <taxon>Fungi</taxon>
        <taxon>Dikarya</taxon>
        <taxon>Ascomycota</taxon>
        <taxon>Pezizomycotina</taxon>
        <taxon>Sordariomycetes</taxon>
        <taxon>Hypocreomycetidae</taxon>
        <taxon>Hypocreales</taxon>
        <taxon>Bionectriaceae</taxon>
        <taxon>Clonostachys</taxon>
    </lineage>
</organism>
<evidence type="ECO:0000313" key="2">
    <source>
        <dbReference type="Proteomes" id="UP000766486"/>
    </source>
</evidence>
<protein>
    <recommendedName>
        <fullName evidence="3">FHA domain-containing protein</fullName>
    </recommendedName>
</protein>
<dbReference type="Proteomes" id="UP000766486">
    <property type="component" value="Unassembled WGS sequence"/>
</dbReference>
<gene>
    <name evidence="1" type="ORF">CLO192961_LOCUS328800</name>
</gene>
<name>A0ABY6UMK4_BIOOC</name>
<reference evidence="1 2" key="1">
    <citation type="submission" date="2019-06" db="EMBL/GenBank/DDBJ databases">
        <authorList>
            <person name="Broberg M."/>
        </authorList>
    </citation>
    <scope>NUCLEOTIDE SEQUENCE [LARGE SCALE GENOMIC DNA]</scope>
</reference>